<dbReference type="PANTHER" id="PTHR12128">
    <property type="entry name" value="DIHYDRODIPICOLINATE SYNTHASE"/>
    <property type="match status" value="1"/>
</dbReference>
<dbReference type="GO" id="GO:0008840">
    <property type="term" value="F:4-hydroxy-tetrahydrodipicolinate synthase activity"/>
    <property type="evidence" value="ECO:0007669"/>
    <property type="project" value="UniProtKB-EC"/>
</dbReference>
<dbReference type="Proteomes" id="UP001160625">
    <property type="component" value="Unassembled WGS sequence"/>
</dbReference>
<evidence type="ECO:0000313" key="4">
    <source>
        <dbReference type="EMBL" id="MDH7640038.1"/>
    </source>
</evidence>
<organism evidence="4 5">
    <name type="scientific">Sphingomonas oryzagri</name>
    <dbReference type="NCBI Taxonomy" id="3042314"/>
    <lineage>
        <taxon>Bacteria</taxon>
        <taxon>Pseudomonadati</taxon>
        <taxon>Pseudomonadota</taxon>
        <taxon>Alphaproteobacteria</taxon>
        <taxon>Sphingomonadales</taxon>
        <taxon>Sphingomonadaceae</taxon>
        <taxon>Sphingomonas</taxon>
    </lineage>
</organism>
<dbReference type="InterPro" id="IPR013785">
    <property type="entry name" value="Aldolase_TIM"/>
</dbReference>
<dbReference type="EC" id="4.2.1.41" evidence="4"/>
<evidence type="ECO:0000256" key="2">
    <source>
        <dbReference type="ARBA" id="ARBA00023239"/>
    </source>
</evidence>
<dbReference type="CDD" id="cd00408">
    <property type="entry name" value="DHDPS-like"/>
    <property type="match status" value="1"/>
</dbReference>
<dbReference type="SMART" id="SM01130">
    <property type="entry name" value="DHDPS"/>
    <property type="match status" value="1"/>
</dbReference>
<dbReference type="EC" id="4.3.3.7" evidence="4"/>
<dbReference type="RefSeq" id="WP_281045401.1">
    <property type="nucleotide sequence ID" value="NZ_JARYGZ010000002.1"/>
</dbReference>
<comment type="similarity">
    <text evidence="1 3">Belongs to the DapA family.</text>
</comment>
<dbReference type="PRINTS" id="PR00146">
    <property type="entry name" value="DHPICSNTHASE"/>
</dbReference>
<dbReference type="SUPFAM" id="SSF51569">
    <property type="entry name" value="Aldolase"/>
    <property type="match status" value="1"/>
</dbReference>
<comment type="caution">
    <text evidence="4">The sequence shown here is derived from an EMBL/GenBank/DDBJ whole genome shotgun (WGS) entry which is preliminary data.</text>
</comment>
<evidence type="ECO:0000313" key="5">
    <source>
        <dbReference type="Proteomes" id="UP001160625"/>
    </source>
</evidence>
<dbReference type="EMBL" id="JARYGZ010000002">
    <property type="protein sequence ID" value="MDH7640038.1"/>
    <property type="molecule type" value="Genomic_DNA"/>
</dbReference>
<gene>
    <name evidence="4" type="ORF">QGN17_14975</name>
</gene>
<keyword evidence="2 3" id="KW-0456">Lyase</keyword>
<dbReference type="InterPro" id="IPR002220">
    <property type="entry name" value="DapA-like"/>
</dbReference>
<sequence length="321" mass="34817">MSDKRGRVGWRGYLPAITTPFDRDRQLDLPALGGLLEWLHAEGMHGLVIAGTTGEWFSLRGGERHRLFSAAAAQMAGRLPLIAGCSAFTPDEVVEHIDHAHSCGFDGVLVTPPPYAMPDEGDLLAFYTQIAERSRLPICIYNWPPGTNIDMSIELLSRLAELDAVVAIKQSTSDLSRFMNAFFALKDQVRVFGVTMDEVGITLVQAHDADGTMGAGGVLGRYQTGFFDNLWKGDVEAARMCGAKDRVLMRDWFTPRLVGKFGSGAAILKAAFNARGLPGGYVRAPFRDVSAEDAATIAETLRSLGCLEVEPARAAWAEPTS</sequence>
<name>A0ABT6N4R8_9SPHN</name>
<dbReference type="GO" id="GO:0008747">
    <property type="term" value="F:N-acetylneuraminate lyase activity"/>
    <property type="evidence" value="ECO:0007669"/>
    <property type="project" value="UniProtKB-EC"/>
</dbReference>
<dbReference type="PIRSF" id="PIRSF001365">
    <property type="entry name" value="DHDPS"/>
    <property type="match status" value="1"/>
</dbReference>
<dbReference type="GO" id="GO:0047448">
    <property type="term" value="F:5-dehydro-4-deoxyglucarate dehydratase activity"/>
    <property type="evidence" value="ECO:0007669"/>
    <property type="project" value="UniProtKB-EC"/>
</dbReference>
<proteinExistence type="inferred from homology"/>
<dbReference type="Gene3D" id="3.20.20.70">
    <property type="entry name" value="Aldolase class I"/>
    <property type="match status" value="1"/>
</dbReference>
<accession>A0ABT6N4R8</accession>
<keyword evidence="5" id="KW-1185">Reference proteome</keyword>
<dbReference type="Pfam" id="PF00701">
    <property type="entry name" value="DHDPS"/>
    <property type="match status" value="1"/>
</dbReference>
<reference evidence="4" key="1">
    <citation type="submission" date="2023-04" db="EMBL/GenBank/DDBJ databases">
        <title>Sphingomonas sp. MAHUQ-71 isolated from rice field.</title>
        <authorList>
            <person name="Huq M.A."/>
        </authorList>
    </citation>
    <scope>NUCLEOTIDE SEQUENCE</scope>
    <source>
        <strain evidence="4">MAHUQ-71</strain>
    </source>
</reference>
<dbReference type="EC" id="4.1.3.3" evidence="4"/>
<evidence type="ECO:0000256" key="3">
    <source>
        <dbReference type="PIRNR" id="PIRNR001365"/>
    </source>
</evidence>
<dbReference type="PANTHER" id="PTHR12128:SF66">
    <property type="entry name" value="4-HYDROXY-2-OXOGLUTARATE ALDOLASE, MITOCHONDRIAL"/>
    <property type="match status" value="1"/>
</dbReference>
<evidence type="ECO:0000256" key="1">
    <source>
        <dbReference type="ARBA" id="ARBA00007592"/>
    </source>
</evidence>
<protein>
    <submittedName>
        <fullName evidence="4">Dihydrodipicolinate synthase family protein</fullName>
        <ecNumber evidence="4">4.1.3.3</ecNumber>
        <ecNumber evidence="4">4.2.1.41</ecNumber>
        <ecNumber evidence="4">4.3.3.7</ecNumber>
    </submittedName>
</protein>